<feature type="domain" description="Metallo-beta-lactamase" evidence="5">
    <location>
        <begin position="78"/>
        <end position="297"/>
    </location>
</feature>
<evidence type="ECO:0000256" key="3">
    <source>
        <dbReference type="ARBA" id="ARBA00022801"/>
    </source>
</evidence>
<dbReference type="PANTHER" id="PTHR42978">
    <property type="entry name" value="QUORUM-QUENCHING LACTONASE YTNP-RELATED-RELATED"/>
    <property type="match status" value="1"/>
</dbReference>
<dbReference type="GO" id="GO:0016787">
    <property type="term" value="F:hydrolase activity"/>
    <property type="evidence" value="ECO:0007669"/>
    <property type="project" value="UniProtKB-KW"/>
</dbReference>
<evidence type="ECO:0000259" key="5">
    <source>
        <dbReference type="SMART" id="SM00849"/>
    </source>
</evidence>
<proteinExistence type="inferred from homology"/>
<dbReference type="PANTHER" id="PTHR42978:SF3">
    <property type="entry name" value="BLR3078 PROTEIN"/>
    <property type="match status" value="1"/>
</dbReference>
<dbReference type="SMART" id="SM00849">
    <property type="entry name" value="Lactamase_B"/>
    <property type="match status" value="1"/>
</dbReference>
<dbReference type="InterPro" id="IPR001279">
    <property type="entry name" value="Metallo-B-lactamas"/>
</dbReference>
<comment type="caution">
    <text evidence="6">The sequence shown here is derived from an EMBL/GenBank/DDBJ whole genome shotgun (WGS) entry which is preliminary data.</text>
</comment>
<evidence type="ECO:0000256" key="4">
    <source>
        <dbReference type="ARBA" id="ARBA00022833"/>
    </source>
</evidence>
<dbReference type="InterPro" id="IPR036866">
    <property type="entry name" value="RibonucZ/Hydroxyglut_hydro"/>
</dbReference>
<dbReference type="EMBL" id="QICN01000002">
    <property type="protein sequence ID" value="PXV70419.1"/>
    <property type="molecule type" value="Genomic_DNA"/>
</dbReference>
<dbReference type="InterPro" id="IPR051013">
    <property type="entry name" value="MBL_superfamily_lactonases"/>
</dbReference>
<dbReference type="CDD" id="cd07730">
    <property type="entry name" value="metallo-hydrolase-like_MBL-fold"/>
    <property type="match status" value="1"/>
</dbReference>
<evidence type="ECO:0000313" key="6">
    <source>
        <dbReference type="EMBL" id="PXV70419.1"/>
    </source>
</evidence>
<dbReference type="Gene3D" id="3.60.15.10">
    <property type="entry name" value="Ribonuclease Z/Hydroxyacylglutathione hydrolase-like"/>
    <property type="match status" value="1"/>
</dbReference>
<keyword evidence="2" id="KW-0479">Metal-binding</keyword>
<accession>A0A318EI05</accession>
<comment type="similarity">
    <text evidence="1">Belongs to the metallo-beta-lactamase superfamily.</text>
</comment>
<evidence type="ECO:0000256" key="2">
    <source>
        <dbReference type="ARBA" id="ARBA00022723"/>
    </source>
</evidence>
<keyword evidence="3" id="KW-0378">Hydrolase</keyword>
<dbReference type="GO" id="GO:0046872">
    <property type="term" value="F:metal ion binding"/>
    <property type="evidence" value="ECO:0007669"/>
    <property type="project" value="UniProtKB-KW"/>
</dbReference>
<dbReference type="Proteomes" id="UP000248330">
    <property type="component" value="Unassembled WGS sequence"/>
</dbReference>
<evidence type="ECO:0000256" key="1">
    <source>
        <dbReference type="ARBA" id="ARBA00007749"/>
    </source>
</evidence>
<dbReference type="SUPFAM" id="SSF56281">
    <property type="entry name" value="Metallo-hydrolase/oxidoreductase"/>
    <property type="match status" value="1"/>
</dbReference>
<dbReference type="OrthoDB" id="9803916at2"/>
<protein>
    <submittedName>
        <fullName evidence="6">Metallo-beta-lactamase superfamily protein</fullName>
    </submittedName>
</protein>
<reference evidence="6 7" key="1">
    <citation type="submission" date="2018-04" db="EMBL/GenBank/DDBJ databases">
        <title>Genomic Encyclopedia of Type Strains, Phase IV (KMG-IV): sequencing the most valuable type-strain genomes for metagenomic binning, comparative biology and taxonomic classification.</title>
        <authorList>
            <person name="Goeker M."/>
        </authorList>
    </citation>
    <scope>NUCLEOTIDE SEQUENCE [LARGE SCALE GENOMIC DNA]</scope>
    <source>
        <strain evidence="6 7">DSM 104150</strain>
    </source>
</reference>
<sequence length="313" mass="34003">MRGSVWALVVVAGLGGGALLWSFAPSALPVSIEAPLTFPITAPQPPPAMRVGVLHAGRMLSRGLFAYRGGDAGERVFGMDAVIVEHPRGTLLFDAGFGRRVHEHAHTLPWLMRRLSRIEAETPVVDQLAGASIAIESIKGVVLTHAHWDHVSGLDDLRGVPVWINRAELDFIRGTDPAARLARELGDLDYHLYAFDGPPYWGFAASHDVFGDGSVVLVPAGGHTPGSVIAFIHAPDGRSYALIGDLAWQREGVDIPAERPWLARRLVDGDEAGVREVLVRVHLLQRAVPQLLVVPAHDRRVMERLPPARRDDA</sequence>
<keyword evidence="7" id="KW-1185">Reference proteome</keyword>
<dbReference type="RefSeq" id="WP_110264082.1">
    <property type="nucleotide sequence ID" value="NZ_CAKZQT010000038.1"/>
</dbReference>
<organism evidence="6 7">
    <name type="scientific">Sinimarinibacterium flocculans</name>
    <dbReference type="NCBI Taxonomy" id="985250"/>
    <lineage>
        <taxon>Bacteria</taxon>
        <taxon>Pseudomonadati</taxon>
        <taxon>Pseudomonadota</taxon>
        <taxon>Gammaproteobacteria</taxon>
        <taxon>Nevskiales</taxon>
        <taxon>Nevskiaceae</taxon>
        <taxon>Sinimarinibacterium</taxon>
    </lineage>
</organism>
<gene>
    <name evidence="6" type="ORF">C8D93_102271</name>
</gene>
<dbReference type="Pfam" id="PF00753">
    <property type="entry name" value="Lactamase_B"/>
    <property type="match status" value="1"/>
</dbReference>
<dbReference type="AlphaFoldDB" id="A0A318EI05"/>
<evidence type="ECO:0000313" key="7">
    <source>
        <dbReference type="Proteomes" id="UP000248330"/>
    </source>
</evidence>
<name>A0A318EI05_9GAMM</name>
<keyword evidence="4" id="KW-0862">Zinc</keyword>